<accession>A0ACA9MUL2</accession>
<feature type="non-terminal residue" evidence="1">
    <location>
        <position position="1"/>
    </location>
</feature>
<reference evidence="1" key="1">
    <citation type="submission" date="2021-06" db="EMBL/GenBank/DDBJ databases">
        <authorList>
            <person name="Kallberg Y."/>
            <person name="Tangrot J."/>
            <person name="Rosling A."/>
        </authorList>
    </citation>
    <scope>NUCLEOTIDE SEQUENCE</scope>
    <source>
        <strain evidence="1">CL356</strain>
    </source>
</reference>
<organism evidence="1 2">
    <name type="scientific">Acaulospora colombiana</name>
    <dbReference type="NCBI Taxonomy" id="27376"/>
    <lineage>
        <taxon>Eukaryota</taxon>
        <taxon>Fungi</taxon>
        <taxon>Fungi incertae sedis</taxon>
        <taxon>Mucoromycota</taxon>
        <taxon>Glomeromycotina</taxon>
        <taxon>Glomeromycetes</taxon>
        <taxon>Diversisporales</taxon>
        <taxon>Acaulosporaceae</taxon>
        <taxon>Acaulospora</taxon>
    </lineage>
</organism>
<name>A0ACA9MUL2_9GLOM</name>
<protein>
    <submittedName>
        <fullName evidence="1">413_t:CDS:1</fullName>
    </submittedName>
</protein>
<comment type="caution">
    <text evidence="1">The sequence shown here is derived from an EMBL/GenBank/DDBJ whole genome shotgun (WGS) entry which is preliminary data.</text>
</comment>
<evidence type="ECO:0000313" key="1">
    <source>
        <dbReference type="EMBL" id="CAG8610826.1"/>
    </source>
</evidence>
<sequence>ESEEDRGQRDEKTEAIEHDNNIMKRERKEKKKEEEIKRMTTPETRQEIERERTRKNESRNIKQVKKGRKITRRNKIRQLATKIARERQEQ</sequence>
<proteinExistence type="predicted"/>
<evidence type="ECO:0000313" key="2">
    <source>
        <dbReference type="Proteomes" id="UP000789525"/>
    </source>
</evidence>
<dbReference type="EMBL" id="CAJVPT010015297">
    <property type="protein sequence ID" value="CAG8610826.1"/>
    <property type="molecule type" value="Genomic_DNA"/>
</dbReference>
<gene>
    <name evidence="1" type="ORF">ACOLOM_LOCUS7011</name>
</gene>
<dbReference type="Proteomes" id="UP000789525">
    <property type="component" value="Unassembled WGS sequence"/>
</dbReference>
<keyword evidence="2" id="KW-1185">Reference proteome</keyword>